<dbReference type="EMBL" id="MQVR01000126">
    <property type="protein sequence ID" value="OKL52906.1"/>
    <property type="molecule type" value="Genomic_DNA"/>
</dbReference>
<protein>
    <submittedName>
        <fullName evidence="1">Transposase</fullName>
    </submittedName>
</protein>
<proteinExistence type="predicted"/>
<sequence>MGRPPVFSPETKTRIVLSVLAGEVTVAEA</sequence>
<dbReference type="AlphaFoldDB" id="A0A1Q5PZK0"/>
<name>A0A1Q5PZK0_9ACTO</name>
<keyword evidence="2" id="KW-1185">Reference proteome</keyword>
<comment type="caution">
    <text evidence="1">The sequence shown here is derived from an EMBL/GenBank/DDBJ whole genome shotgun (WGS) entry which is preliminary data.</text>
</comment>
<gene>
    <name evidence="1" type="ORF">BSZ39_12385</name>
</gene>
<organism evidence="1 2">
    <name type="scientific">Bowdeniella nasicola</name>
    <dbReference type="NCBI Taxonomy" id="208480"/>
    <lineage>
        <taxon>Bacteria</taxon>
        <taxon>Bacillati</taxon>
        <taxon>Actinomycetota</taxon>
        <taxon>Actinomycetes</taxon>
        <taxon>Actinomycetales</taxon>
        <taxon>Actinomycetaceae</taxon>
        <taxon>Bowdeniella</taxon>
    </lineage>
</organism>
<accession>A0A1Q5PZK0</accession>
<feature type="non-terminal residue" evidence="1">
    <location>
        <position position="29"/>
    </location>
</feature>
<evidence type="ECO:0000313" key="1">
    <source>
        <dbReference type="EMBL" id="OKL52906.1"/>
    </source>
</evidence>
<evidence type="ECO:0000313" key="2">
    <source>
        <dbReference type="Proteomes" id="UP000185628"/>
    </source>
</evidence>
<reference evidence="2" key="1">
    <citation type="submission" date="2016-12" db="EMBL/GenBank/DDBJ databases">
        <authorList>
            <person name="Meng X."/>
        </authorList>
    </citation>
    <scope>NUCLEOTIDE SEQUENCE [LARGE SCALE GENOMIC DNA]</scope>
    <source>
        <strain evidence="2">DSM 19116</strain>
    </source>
</reference>
<dbReference type="Proteomes" id="UP000185628">
    <property type="component" value="Unassembled WGS sequence"/>
</dbReference>